<evidence type="ECO:0000313" key="1">
    <source>
        <dbReference type="EMBL" id="MCL1124493.1"/>
    </source>
</evidence>
<proteinExistence type="predicted"/>
<reference evidence="1 2" key="1">
    <citation type="submission" date="2022-01" db="EMBL/GenBank/DDBJ databases">
        <title>Whole genome-based taxonomy of the Shewanellaceae.</title>
        <authorList>
            <person name="Martin-Rodriguez A.J."/>
        </authorList>
    </citation>
    <scope>NUCLEOTIDE SEQUENCE [LARGE SCALE GENOMIC DNA]</scope>
    <source>
        <strain evidence="1 2">DSM 17177</strain>
    </source>
</reference>
<dbReference type="EMBL" id="JAKIKS010000025">
    <property type="protein sequence ID" value="MCL1124493.1"/>
    <property type="molecule type" value="Genomic_DNA"/>
</dbReference>
<protein>
    <submittedName>
        <fullName evidence="1">Uncharacterized protein</fullName>
    </submittedName>
</protein>
<dbReference type="RefSeq" id="WP_248939774.1">
    <property type="nucleotide sequence ID" value="NZ_JAKIKS010000025.1"/>
</dbReference>
<name>A0ABT0L9X8_9GAMM</name>
<comment type="caution">
    <text evidence="1">The sequence shown here is derived from an EMBL/GenBank/DDBJ whole genome shotgun (WGS) entry which is preliminary data.</text>
</comment>
<sequence length="68" mass="7416">MGVLHSTNADKLLQNQLKKTITNAIEKFNVEIAKQGIDNVTVSLNGVKIKILPTKKPSLAMLLTSKLT</sequence>
<keyword evidence="2" id="KW-1185">Reference proteome</keyword>
<evidence type="ECO:0000313" key="2">
    <source>
        <dbReference type="Proteomes" id="UP001203423"/>
    </source>
</evidence>
<dbReference type="Proteomes" id="UP001203423">
    <property type="component" value="Unassembled WGS sequence"/>
</dbReference>
<accession>A0ABT0L9X8</accession>
<organism evidence="1 2">
    <name type="scientific">Shewanella surugensis</name>
    <dbReference type="NCBI Taxonomy" id="212020"/>
    <lineage>
        <taxon>Bacteria</taxon>
        <taxon>Pseudomonadati</taxon>
        <taxon>Pseudomonadota</taxon>
        <taxon>Gammaproteobacteria</taxon>
        <taxon>Alteromonadales</taxon>
        <taxon>Shewanellaceae</taxon>
        <taxon>Shewanella</taxon>
    </lineage>
</organism>
<gene>
    <name evidence="1" type="ORF">L2764_08400</name>
</gene>